<proteinExistence type="predicted"/>
<keyword evidence="2" id="KW-1133">Transmembrane helix</keyword>
<gene>
    <name evidence="3" type="ORF">BCR44DRAFT_1440939</name>
</gene>
<dbReference type="EMBL" id="MCFL01000050">
    <property type="protein sequence ID" value="ORZ32185.1"/>
    <property type="molecule type" value="Genomic_DNA"/>
</dbReference>
<feature type="transmembrane region" description="Helical" evidence="2">
    <location>
        <begin position="128"/>
        <end position="153"/>
    </location>
</feature>
<evidence type="ECO:0000313" key="4">
    <source>
        <dbReference type="Proteomes" id="UP000193411"/>
    </source>
</evidence>
<protein>
    <submittedName>
        <fullName evidence="3">Uncharacterized protein</fullName>
    </submittedName>
</protein>
<feature type="transmembrane region" description="Helical" evidence="2">
    <location>
        <begin position="90"/>
        <end position="116"/>
    </location>
</feature>
<keyword evidence="2" id="KW-0812">Transmembrane</keyword>
<sequence length="392" mass="42329">MAPRAGPALNALNPFRILGSSFMRRRNSVGSLASRATVASAAGMTWSTKIGHVRVLAIFVSAVMHVGQAINCIIYYLLIWKKPEWAHAPASFLADLITIVPGAPLVCMSMIYRIALVLVTHPQTRNRLLLVTNALTFIVPVAFFAVVIGKIAMHWDTDIVTWQGIIVYTPSTGPIVLLLPLLAVGISIWSIRAALTQQAPTPSTATTWEPVFPGDTQPKSPSAGGSSKQLAGSASQLSEQAKSSSQHHSQITSATADAVQSSSHQGGLSESLKSTFLLLTVLQACYWSAYLLLMIVYPPLPMRVVSITVTLSTLSCATEAAFESILRRNQAQLKERAKNQQQGKKKKARGWSTKQRWSMLSLRQQVAEGNRAVQGSAEVGQGSETGISMNKR</sequence>
<name>A0A1Y2HCE5_9FUNG</name>
<dbReference type="AlphaFoldDB" id="A0A1Y2HCE5"/>
<feature type="region of interest" description="Disordered" evidence="1">
    <location>
        <begin position="203"/>
        <end position="230"/>
    </location>
</feature>
<accession>A0A1Y2HCE5</accession>
<keyword evidence="4" id="KW-1185">Reference proteome</keyword>
<dbReference type="Proteomes" id="UP000193411">
    <property type="component" value="Unassembled WGS sequence"/>
</dbReference>
<feature type="transmembrane region" description="Helical" evidence="2">
    <location>
        <begin position="55"/>
        <end position="78"/>
    </location>
</feature>
<feature type="compositionally biased region" description="Polar residues" evidence="1">
    <location>
        <begin position="382"/>
        <end position="392"/>
    </location>
</feature>
<feature type="compositionally biased region" description="Polar residues" evidence="1">
    <location>
        <begin position="217"/>
        <end position="230"/>
    </location>
</feature>
<reference evidence="3 4" key="1">
    <citation type="submission" date="2016-07" db="EMBL/GenBank/DDBJ databases">
        <title>Pervasive Adenine N6-methylation of Active Genes in Fungi.</title>
        <authorList>
            <consortium name="DOE Joint Genome Institute"/>
            <person name="Mondo S.J."/>
            <person name="Dannebaum R.O."/>
            <person name="Kuo R.C."/>
            <person name="Labutti K."/>
            <person name="Haridas S."/>
            <person name="Kuo A."/>
            <person name="Salamov A."/>
            <person name="Ahrendt S.R."/>
            <person name="Lipzen A."/>
            <person name="Sullivan W."/>
            <person name="Andreopoulos W.B."/>
            <person name="Clum A."/>
            <person name="Lindquist E."/>
            <person name="Daum C."/>
            <person name="Ramamoorthy G.K."/>
            <person name="Gryganskyi A."/>
            <person name="Culley D."/>
            <person name="Magnuson J.K."/>
            <person name="James T.Y."/>
            <person name="O'Malley M.A."/>
            <person name="Stajich J.E."/>
            <person name="Spatafora J.W."/>
            <person name="Visel A."/>
            <person name="Grigoriev I.V."/>
        </authorList>
    </citation>
    <scope>NUCLEOTIDE SEQUENCE [LARGE SCALE GENOMIC DNA]</scope>
    <source>
        <strain evidence="3 4">PL171</strain>
    </source>
</reference>
<evidence type="ECO:0000256" key="2">
    <source>
        <dbReference type="SAM" id="Phobius"/>
    </source>
</evidence>
<evidence type="ECO:0000313" key="3">
    <source>
        <dbReference type="EMBL" id="ORZ32185.1"/>
    </source>
</evidence>
<feature type="transmembrane region" description="Helical" evidence="2">
    <location>
        <begin position="276"/>
        <end position="298"/>
    </location>
</feature>
<keyword evidence="2" id="KW-0472">Membrane</keyword>
<feature type="transmembrane region" description="Helical" evidence="2">
    <location>
        <begin position="165"/>
        <end position="189"/>
    </location>
</feature>
<feature type="region of interest" description="Disordered" evidence="1">
    <location>
        <begin position="369"/>
        <end position="392"/>
    </location>
</feature>
<evidence type="ECO:0000256" key="1">
    <source>
        <dbReference type="SAM" id="MobiDB-lite"/>
    </source>
</evidence>
<organism evidence="3 4">
    <name type="scientific">Catenaria anguillulae PL171</name>
    <dbReference type="NCBI Taxonomy" id="765915"/>
    <lineage>
        <taxon>Eukaryota</taxon>
        <taxon>Fungi</taxon>
        <taxon>Fungi incertae sedis</taxon>
        <taxon>Blastocladiomycota</taxon>
        <taxon>Blastocladiomycetes</taxon>
        <taxon>Blastocladiales</taxon>
        <taxon>Catenariaceae</taxon>
        <taxon>Catenaria</taxon>
    </lineage>
</organism>
<comment type="caution">
    <text evidence="3">The sequence shown here is derived from an EMBL/GenBank/DDBJ whole genome shotgun (WGS) entry which is preliminary data.</text>
</comment>